<evidence type="ECO:0000313" key="20">
    <source>
        <dbReference type="EMBL" id="CAQ87620.1"/>
    </source>
</evidence>
<proteinExistence type="inferred from homology"/>
<dbReference type="Gene3D" id="3.20.20.60">
    <property type="entry name" value="Phosphoenolpyruvate-binding domains"/>
    <property type="match status" value="1"/>
</dbReference>
<organism evidence="20 21">
    <name type="scientific">Escherichia fergusonii (strain ATCC 35469 / DSM 13698 / CCUG 18766 / IAM 14443 / JCM 21226 / LMG 7866 / NBRC 102419 / NCTC 12128 / CDC 0568-73)</name>
    <dbReference type="NCBI Taxonomy" id="585054"/>
    <lineage>
        <taxon>Bacteria</taxon>
        <taxon>Pseudomonadati</taxon>
        <taxon>Pseudomonadota</taxon>
        <taxon>Gammaproteobacteria</taxon>
        <taxon>Enterobacterales</taxon>
        <taxon>Enterobacteriaceae</taxon>
        <taxon>Escherichia</taxon>
    </lineage>
</organism>
<dbReference type="SUPFAM" id="SSF51621">
    <property type="entry name" value="Phosphoenolpyruvate/pyruvate domain"/>
    <property type="match status" value="1"/>
</dbReference>
<feature type="binding site" evidence="17">
    <location>
        <position position="154"/>
    </location>
    <ligand>
        <name>substrate</name>
    </ligand>
</feature>
<dbReference type="AlphaFoldDB" id="B7LWL6"/>
<dbReference type="EC" id="4.1.3.6" evidence="7"/>
<feature type="binding site" evidence="17">
    <location>
        <position position="91"/>
    </location>
    <ligand>
        <name>substrate</name>
    </ligand>
</feature>
<dbReference type="GO" id="GO:0006084">
    <property type="term" value="P:acetyl-CoA metabolic process"/>
    <property type="evidence" value="ECO:0007669"/>
    <property type="project" value="InterPro"/>
</dbReference>
<dbReference type="GO" id="GO:0000287">
    <property type="term" value="F:magnesium ion binding"/>
    <property type="evidence" value="ECO:0007669"/>
    <property type="project" value="TreeGrafter"/>
</dbReference>
<keyword evidence="11 18" id="KW-0460">Magnesium</keyword>
<evidence type="ECO:0000256" key="7">
    <source>
        <dbReference type="ARBA" id="ARBA00012914"/>
    </source>
</evidence>
<evidence type="ECO:0000256" key="6">
    <source>
        <dbReference type="ARBA" id="ARBA00012258"/>
    </source>
</evidence>
<evidence type="ECO:0000256" key="11">
    <source>
        <dbReference type="ARBA" id="ARBA00022842"/>
    </source>
</evidence>
<dbReference type="InterPro" id="IPR011206">
    <property type="entry name" value="Citrate_lyase_beta/mcl1/mcl2"/>
</dbReference>
<evidence type="ECO:0000256" key="16">
    <source>
        <dbReference type="ARBA" id="ARBA00049110"/>
    </source>
</evidence>
<evidence type="ECO:0000256" key="10">
    <source>
        <dbReference type="ARBA" id="ARBA00022723"/>
    </source>
</evidence>
<evidence type="ECO:0000256" key="9">
    <source>
        <dbReference type="ARBA" id="ARBA00022490"/>
    </source>
</evidence>
<keyword evidence="21" id="KW-1185">Reference proteome</keyword>
<dbReference type="InterPro" id="IPR005000">
    <property type="entry name" value="Aldolase/citrate-lyase_domain"/>
</dbReference>
<comment type="function">
    <text evidence="2">Represents a citryl-ACP lyase.</text>
</comment>
<dbReference type="KEGG" id="efe:EFER_0034"/>
<dbReference type="Pfam" id="PF03328">
    <property type="entry name" value="HpcH_HpaI"/>
    <property type="match status" value="1"/>
</dbReference>
<comment type="catalytic activity">
    <reaction evidence="16">
        <text>(3S)-citryl-CoA = oxaloacetate + acetyl-CoA</text>
        <dbReference type="Rhea" id="RHEA:20812"/>
        <dbReference type="ChEBI" id="CHEBI:16452"/>
        <dbReference type="ChEBI" id="CHEBI:57288"/>
        <dbReference type="ChEBI" id="CHEBI:57321"/>
        <dbReference type="EC" id="4.1.3.34"/>
    </reaction>
</comment>
<dbReference type="FunFam" id="3.20.20.60:FF:000008">
    <property type="entry name" value="Citrate (Pro-3S)-lyase subunit beta"/>
    <property type="match status" value="1"/>
</dbReference>
<dbReference type="InterPro" id="IPR015813">
    <property type="entry name" value="Pyrv/PenolPyrv_kinase-like_dom"/>
</dbReference>
<dbReference type="HOGENOM" id="CLU_044864_0_0_6"/>
<evidence type="ECO:0000256" key="13">
    <source>
        <dbReference type="ARBA" id="ARBA00030255"/>
    </source>
</evidence>
<dbReference type="GO" id="GO:0009346">
    <property type="term" value="C:ATP-independent citrate lyase complex"/>
    <property type="evidence" value="ECO:0007669"/>
    <property type="project" value="InterPro"/>
</dbReference>
<keyword evidence="10 18" id="KW-0479">Metal-binding</keyword>
<keyword evidence="9" id="KW-0963">Cytoplasm</keyword>
<protein>
    <recommendedName>
        <fullName evidence="8">Citrate lyase subunit beta</fullName>
        <ecNumber evidence="6">4.1.3.34</ecNumber>
        <ecNumber evidence="7">4.1.3.6</ecNumber>
    </recommendedName>
    <alternativeName>
        <fullName evidence="13">Citrate (pro-3S)-lyase subunit beta</fullName>
    </alternativeName>
    <alternativeName>
        <fullName evidence="14">Citryl-CoA lyase subunit</fullName>
    </alternativeName>
</protein>
<evidence type="ECO:0000256" key="2">
    <source>
        <dbReference type="ARBA" id="ARBA00003671"/>
    </source>
</evidence>
<comment type="catalytic activity">
    <reaction evidence="15">
        <text>citrate = oxaloacetate + acetate</text>
        <dbReference type="Rhea" id="RHEA:10760"/>
        <dbReference type="ChEBI" id="CHEBI:16452"/>
        <dbReference type="ChEBI" id="CHEBI:16947"/>
        <dbReference type="ChEBI" id="CHEBI:30089"/>
        <dbReference type="EC" id="4.1.3.6"/>
    </reaction>
</comment>
<name>B7LWL6_ESCF3</name>
<evidence type="ECO:0000256" key="18">
    <source>
        <dbReference type="PIRSR" id="PIRSR015582-2"/>
    </source>
</evidence>
<feature type="binding site" evidence="18">
    <location>
        <position position="154"/>
    </location>
    <ligand>
        <name>Mg(2+)</name>
        <dbReference type="ChEBI" id="CHEBI:18420"/>
    </ligand>
</feature>
<dbReference type="InterPro" id="IPR040442">
    <property type="entry name" value="Pyrv_kinase-like_dom_sf"/>
</dbReference>
<evidence type="ECO:0000256" key="1">
    <source>
        <dbReference type="ARBA" id="ARBA00001946"/>
    </source>
</evidence>
<reference evidence="21" key="1">
    <citation type="journal article" date="2009" name="PLoS Genet.">
        <title>Organised genome dynamics in the Escherichia coli species results in highly diverse adaptive paths.</title>
        <authorList>
            <person name="Touchon M."/>
            <person name="Hoede C."/>
            <person name="Tenaillon O."/>
            <person name="Barbe V."/>
            <person name="Baeriswyl S."/>
            <person name="Bidet P."/>
            <person name="Bingen E."/>
            <person name="Bonacorsi S."/>
            <person name="Bouchier C."/>
            <person name="Bouvet O."/>
            <person name="Calteau A."/>
            <person name="Chiapello H."/>
            <person name="Clermont O."/>
            <person name="Cruveiller S."/>
            <person name="Danchin A."/>
            <person name="Diard M."/>
            <person name="Dossat C."/>
            <person name="Karoui M.E."/>
            <person name="Frapy E."/>
            <person name="Garry L."/>
            <person name="Ghigo J.M."/>
            <person name="Gilles A.M."/>
            <person name="Johnson J."/>
            <person name="Le Bouguenec C."/>
            <person name="Lescat M."/>
            <person name="Mangenot S."/>
            <person name="Martinez-Jehanne V."/>
            <person name="Matic I."/>
            <person name="Nassif X."/>
            <person name="Oztas S."/>
            <person name="Petit M.A."/>
            <person name="Pichon C."/>
            <person name="Rouy Z."/>
            <person name="Ruf C.S."/>
            <person name="Schneider D."/>
            <person name="Tourret J."/>
            <person name="Vacherie B."/>
            <person name="Vallenet D."/>
            <person name="Medigue C."/>
            <person name="Rocha E.P.C."/>
            <person name="Denamur E."/>
        </authorList>
    </citation>
    <scope>NUCLEOTIDE SEQUENCE [LARGE SCALE GENOMIC DNA]</scope>
    <source>
        <strain evidence="21">ATCC 35469 / DSM 13698 / BCRC 15582 / CCUG 18766 / IAM 14443 / JCM 21226 / LMG 7866 / NBRC 102419 / NCTC 12128 / CDC 0568-73</strain>
    </source>
</reference>
<keyword evidence="12 20" id="KW-0456">Lyase</keyword>
<dbReference type="GO" id="GO:0008816">
    <property type="term" value="F:citryl-CoA lyase activity"/>
    <property type="evidence" value="ECO:0007669"/>
    <property type="project" value="UniProtKB-EC"/>
</dbReference>
<evidence type="ECO:0000256" key="15">
    <source>
        <dbReference type="ARBA" id="ARBA00048308"/>
    </source>
</evidence>
<accession>B7LWL6</accession>
<gene>
    <name evidence="20" type="primary">citE</name>
    <name evidence="20" type="ordered locus">EFER_0034</name>
</gene>
<dbReference type="EC" id="4.1.3.34" evidence="6"/>
<evidence type="ECO:0000256" key="12">
    <source>
        <dbReference type="ARBA" id="ARBA00023239"/>
    </source>
</evidence>
<feature type="binding site" evidence="18">
    <location>
        <position position="181"/>
    </location>
    <ligand>
        <name>Mg(2+)</name>
        <dbReference type="ChEBI" id="CHEBI:18420"/>
    </ligand>
</feature>
<evidence type="ECO:0000256" key="4">
    <source>
        <dbReference type="ARBA" id="ARBA00005549"/>
    </source>
</evidence>
<dbReference type="GO" id="GO:0005737">
    <property type="term" value="C:cytoplasm"/>
    <property type="evidence" value="ECO:0007669"/>
    <property type="project" value="UniProtKB-SubCell"/>
</dbReference>
<dbReference type="GO" id="GO:0006107">
    <property type="term" value="P:oxaloacetate metabolic process"/>
    <property type="evidence" value="ECO:0007669"/>
    <property type="project" value="TreeGrafter"/>
</dbReference>
<dbReference type="EMBL" id="CU928158">
    <property type="protein sequence ID" value="CAQ87620.1"/>
    <property type="molecule type" value="Genomic_DNA"/>
</dbReference>
<dbReference type="InterPro" id="IPR006475">
    <property type="entry name" value="Citrate_lyase_beta_bac"/>
</dbReference>
<dbReference type="PANTHER" id="PTHR32308">
    <property type="entry name" value="LYASE BETA SUBUNIT, PUTATIVE (AFU_ORTHOLOGUE AFUA_4G13030)-RELATED"/>
    <property type="match status" value="1"/>
</dbReference>
<comment type="subcellular location">
    <subcellularLocation>
        <location evidence="3">Cytoplasm</location>
    </subcellularLocation>
</comment>
<evidence type="ECO:0000256" key="3">
    <source>
        <dbReference type="ARBA" id="ARBA00004496"/>
    </source>
</evidence>
<evidence type="ECO:0000259" key="19">
    <source>
        <dbReference type="Pfam" id="PF03328"/>
    </source>
</evidence>
<feature type="domain" description="HpcH/HpaI aldolase/citrate lyase" evidence="19">
    <location>
        <begin position="30"/>
        <end position="248"/>
    </location>
</feature>
<sequence>MCVTCSRTGSGNACCRTNGNSVGGNMKPRRSMLFIPGANAAMLSTSFVYGADAVMFDLEDAVSLREKDSARLLVHHALQHPLYQDVETVVRINPLNTPFGLADLEAVVRAGVNIVRLPKTDSKEDVLELEAHVERIERECGREPGSTKLMAAIESAVGVVNAVEIATSSPRMVAIALAAFDYVMDMGTSRGDGTELFYARCAVLHAARVAKIAAYDVVWSDINDEAGFVKEAQLAKNLGFNGKSLVNPRQIEMLHQVYAPTRAEVGHALEVIAAAEDAEERGLGVVSLNGKMIDGPIIDHARKVVALSASGFRD</sequence>
<dbReference type="GO" id="GO:0008815">
    <property type="term" value="F:citrate (pro-3S)-lyase activity"/>
    <property type="evidence" value="ECO:0007669"/>
    <property type="project" value="UniProtKB-EC"/>
</dbReference>
<dbReference type="NCBIfam" id="TIGR01588">
    <property type="entry name" value="citE"/>
    <property type="match status" value="1"/>
</dbReference>
<comment type="subunit">
    <text evidence="5">Oligomer with a subunit composition of (alpha,beta,gamma)6.</text>
</comment>
<evidence type="ECO:0000313" key="21">
    <source>
        <dbReference type="Proteomes" id="UP000000745"/>
    </source>
</evidence>
<evidence type="ECO:0000256" key="17">
    <source>
        <dbReference type="PIRSR" id="PIRSR015582-1"/>
    </source>
</evidence>
<evidence type="ECO:0000256" key="14">
    <source>
        <dbReference type="ARBA" id="ARBA00032495"/>
    </source>
</evidence>
<dbReference type="PIRSF" id="PIRSF015582">
    <property type="entry name" value="Cit_lyase_B"/>
    <property type="match status" value="1"/>
</dbReference>
<evidence type="ECO:0000256" key="8">
    <source>
        <dbReference type="ARBA" id="ARBA00015712"/>
    </source>
</evidence>
<dbReference type="Proteomes" id="UP000000745">
    <property type="component" value="Chromosome"/>
</dbReference>
<comment type="similarity">
    <text evidence="4">Belongs to the HpcH/HpaI aldolase family. Citrate lyase beta subunit subfamily.</text>
</comment>
<dbReference type="PANTHER" id="PTHR32308:SF10">
    <property type="entry name" value="CITRATE LYASE SUBUNIT BETA"/>
    <property type="match status" value="1"/>
</dbReference>
<comment type="cofactor">
    <cofactor evidence="1">
        <name>Mg(2+)</name>
        <dbReference type="ChEBI" id="CHEBI:18420"/>
    </cofactor>
</comment>
<evidence type="ECO:0000256" key="5">
    <source>
        <dbReference type="ARBA" id="ARBA00011382"/>
    </source>
</evidence>